<reference evidence="3" key="1">
    <citation type="submission" date="2022-12" db="EMBL/GenBank/DDBJ databases">
        <title>Paraconexibacter alkalitolerans sp. nov. and Baekduia alba sp. nov., isolated from soil and emended description of the genera Paraconexibacter (Chun et al., 2020) and Baekduia (An et al., 2020).</title>
        <authorList>
            <person name="Vieira S."/>
            <person name="Huber K.J."/>
            <person name="Geppert A."/>
            <person name="Wolf J."/>
            <person name="Neumann-Schaal M."/>
            <person name="Muesken M."/>
            <person name="Overmann J."/>
        </authorList>
    </citation>
    <scope>NUCLEOTIDE SEQUENCE</scope>
    <source>
        <strain evidence="3">AEG42_29</strain>
    </source>
</reference>
<dbReference type="InterPro" id="IPR024079">
    <property type="entry name" value="MetalloPept_cat_dom_sf"/>
</dbReference>
<feature type="signal peptide" evidence="2">
    <location>
        <begin position="1"/>
        <end position="22"/>
    </location>
</feature>
<dbReference type="SUPFAM" id="SSF55486">
    <property type="entry name" value="Metalloproteases ('zincins'), catalytic domain"/>
    <property type="match status" value="2"/>
</dbReference>
<organism evidence="3">
    <name type="scientific">Paraconexibacter sp. AEG42_29</name>
    <dbReference type="NCBI Taxonomy" id="2997339"/>
    <lineage>
        <taxon>Bacteria</taxon>
        <taxon>Bacillati</taxon>
        <taxon>Actinomycetota</taxon>
        <taxon>Thermoleophilia</taxon>
        <taxon>Solirubrobacterales</taxon>
        <taxon>Paraconexibacteraceae</taxon>
        <taxon>Paraconexibacter</taxon>
    </lineage>
</organism>
<evidence type="ECO:0000256" key="2">
    <source>
        <dbReference type="SAM" id="SignalP"/>
    </source>
</evidence>
<proteinExistence type="predicted"/>
<keyword evidence="2" id="KW-0732">Signal</keyword>
<feature type="region of interest" description="Disordered" evidence="1">
    <location>
        <begin position="540"/>
        <end position="622"/>
    </location>
</feature>
<name>A0AAU7AZ39_9ACTN</name>
<evidence type="ECO:0000313" key="3">
    <source>
        <dbReference type="EMBL" id="XAY06987.1"/>
    </source>
</evidence>
<dbReference type="KEGG" id="parq:DSM112329_03865"/>
<dbReference type="AlphaFoldDB" id="A0AAU7AZ39"/>
<gene>
    <name evidence="3" type="ORF">DSM112329_03865</name>
</gene>
<sequence length="836" mass="84936">MVKVLVAAVVVGLGWGAAPAGAAPVSGPMRSDAPSVRVTGGDVRFSDPGVAGATRRLRGDLVEASGGPQRYFVQTPSGRVVDVDFGGAELPGRVRGASVQAEATTDGDVRSATFTAPARAVTATPSAHRAYVAKVSNKGAFGSSDATIQATIDAALTRWKEESNGAITAFTRVDFKSLPTTTDCSSGSAMYNEAASTLFPGVSTSSTSGNHVIVISPPGCAGGVGTVQAGIASGGRLNSGWNPKSTIQTLMHELGHNFSLDHANACYAPVGPNCVTQEYANTYALMGYTLSNDPAFTPAALDSFERTRLGITDAGEVAPVTLGAGQRTTTGTYDLRARGTSAGLRGLRVTDPTTQTEYSVDWRSGGGRDALSSYALDPVKDNPGITVQRIATDGESAAVLGHPNPDPAKQPQFGLLAGRTFTAGGVTITVTSIGNKDDPNATSRVGVTLTDPSVAPDTTITAGPADATTTTSRAATFSFAGVPADAAVGFDCRLDAGAWTACTAPRQLSDLADGAHSFAVRARDAAGNVDATPAERTFTVSATPAPTTGGGTPGGGSGTTGGTTGGGTAGGTTGGGTTAEPVTPTVPGPGGPGPGGTGSTGSTGPAGTAPTTTGTSPTSPITTVPAATARRRTLEAAKLQVARAQVDRRARRLSILAPITARASGLLRGEFRAAGRTTSFAVKVDAANRRVRVDQPLTPAQVRLGTGIVTLRYAGDTDTQPQTVRLRAAPRAAQLTAAQPTVADGRVRVAGTIQRRVRGVVRLQLVYEPVGQPTRTVSFTAPIVRGRFALDAALPADVIAGIRTRQGVLQSYLLFTGDQRTATRGELLSRQVLPAP</sequence>
<protein>
    <recommendedName>
        <fullName evidence="4">Bacterial Ig-like domain-containing protein</fullName>
    </recommendedName>
</protein>
<dbReference type="EMBL" id="CP114014">
    <property type="protein sequence ID" value="XAY06987.1"/>
    <property type="molecule type" value="Genomic_DNA"/>
</dbReference>
<feature type="compositionally biased region" description="Low complexity" evidence="1">
    <location>
        <begin position="602"/>
        <end position="622"/>
    </location>
</feature>
<dbReference type="RefSeq" id="WP_354698200.1">
    <property type="nucleotide sequence ID" value="NZ_CP114014.1"/>
</dbReference>
<evidence type="ECO:0000256" key="1">
    <source>
        <dbReference type="SAM" id="MobiDB-lite"/>
    </source>
</evidence>
<dbReference type="Gene3D" id="3.40.390.10">
    <property type="entry name" value="Collagenase (Catalytic Domain)"/>
    <property type="match status" value="1"/>
</dbReference>
<dbReference type="GO" id="GO:0008237">
    <property type="term" value="F:metallopeptidase activity"/>
    <property type="evidence" value="ECO:0007669"/>
    <property type="project" value="InterPro"/>
</dbReference>
<accession>A0AAU7AZ39</accession>
<feature type="compositionally biased region" description="Gly residues" evidence="1">
    <location>
        <begin position="548"/>
        <end position="577"/>
    </location>
</feature>
<evidence type="ECO:0008006" key="4">
    <source>
        <dbReference type="Google" id="ProtNLM"/>
    </source>
</evidence>
<feature type="chain" id="PRO_5043840073" description="Bacterial Ig-like domain-containing protein" evidence="2">
    <location>
        <begin position="23"/>
        <end position="836"/>
    </location>
</feature>